<evidence type="ECO:0000256" key="9">
    <source>
        <dbReference type="ARBA" id="ARBA00038897"/>
    </source>
</evidence>
<dbReference type="Pfam" id="PF02913">
    <property type="entry name" value="FAD-oxidase_C"/>
    <property type="match status" value="1"/>
</dbReference>
<evidence type="ECO:0000256" key="3">
    <source>
        <dbReference type="ARBA" id="ARBA00008000"/>
    </source>
</evidence>
<comment type="subcellular location">
    <subcellularLocation>
        <location evidence="2">Mitochondrion</location>
    </subcellularLocation>
</comment>
<keyword evidence="13" id="KW-1185">Reference proteome</keyword>
<gene>
    <name evidence="12" type="ORF">KFE25_004830</name>
</gene>
<dbReference type="SUPFAM" id="SSF56176">
    <property type="entry name" value="FAD-binding/transporter-associated domain-like"/>
    <property type="match status" value="1"/>
</dbReference>
<evidence type="ECO:0000256" key="4">
    <source>
        <dbReference type="ARBA" id="ARBA00022630"/>
    </source>
</evidence>
<evidence type="ECO:0000256" key="5">
    <source>
        <dbReference type="ARBA" id="ARBA00022827"/>
    </source>
</evidence>
<dbReference type="Proteomes" id="UP000751190">
    <property type="component" value="Unassembled WGS sequence"/>
</dbReference>
<evidence type="ECO:0000313" key="13">
    <source>
        <dbReference type="Proteomes" id="UP000751190"/>
    </source>
</evidence>
<evidence type="ECO:0000256" key="7">
    <source>
        <dbReference type="ARBA" id="ARBA00023002"/>
    </source>
</evidence>
<feature type="compositionally biased region" description="Basic and acidic residues" evidence="10">
    <location>
        <begin position="478"/>
        <end position="490"/>
    </location>
</feature>
<dbReference type="PANTHER" id="PTHR11748:SF111">
    <property type="entry name" value="D-LACTATE DEHYDROGENASE, MITOCHONDRIAL-RELATED"/>
    <property type="match status" value="1"/>
</dbReference>
<comment type="caution">
    <text evidence="12">The sequence shown here is derived from an EMBL/GenBank/DDBJ whole genome shotgun (WGS) entry which is preliminary data.</text>
</comment>
<feature type="domain" description="FAD-binding PCMH-type" evidence="11">
    <location>
        <begin position="44"/>
        <end position="222"/>
    </location>
</feature>
<dbReference type="OrthoDB" id="5332616at2759"/>
<dbReference type="EMBL" id="JAGTXO010000016">
    <property type="protein sequence ID" value="KAG8463319.1"/>
    <property type="molecule type" value="Genomic_DNA"/>
</dbReference>
<dbReference type="GO" id="GO:0005739">
    <property type="term" value="C:mitochondrion"/>
    <property type="evidence" value="ECO:0007669"/>
    <property type="project" value="UniProtKB-SubCell"/>
</dbReference>
<dbReference type="GO" id="GO:0071949">
    <property type="term" value="F:FAD binding"/>
    <property type="evidence" value="ECO:0007669"/>
    <property type="project" value="InterPro"/>
</dbReference>
<dbReference type="PANTHER" id="PTHR11748">
    <property type="entry name" value="D-LACTATE DEHYDROGENASE"/>
    <property type="match status" value="1"/>
</dbReference>
<evidence type="ECO:0000256" key="10">
    <source>
        <dbReference type="SAM" id="MobiDB-lite"/>
    </source>
</evidence>
<dbReference type="GO" id="GO:0008720">
    <property type="term" value="F:D-lactate dehydrogenase (NAD+) activity"/>
    <property type="evidence" value="ECO:0007669"/>
    <property type="project" value="TreeGrafter"/>
</dbReference>
<evidence type="ECO:0000313" key="12">
    <source>
        <dbReference type="EMBL" id="KAG8463319.1"/>
    </source>
</evidence>
<comment type="similarity">
    <text evidence="3">Belongs to the FAD-binding oxidoreductase/transferase type 4 family.</text>
</comment>
<accession>A0A8J5XEX7</accession>
<evidence type="ECO:0000256" key="8">
    <source>
        <dbReference type="ARBA" id="ARBA00023128"/>
    </source>
</evidence>
<dbReference type="SUPFAM" id="SSF55103">
    <property type="entry name" value="FAD-linked oxidases, C-terminal domain"/>
    <property type="match status" value="1"/>
</dbReference>
<dbReference type="InterPro" id="IPR016166">
    <property type="entry name" value="FAD-bd_PCMH"/>
</dbReference>
<dbReference type="InterPro" id="IPR016164">
    <property type="entry name" value="FAD-linked_Oxase-like_C"/>
</dbReference>
<dbReference type="InterPro" id="IPR006094">
    <property type="entry name" value="Oxid_FAD_bind_N"/>
</dbReference>
<keyword evidence="7" id="KW-0560">Oxidoreductase</keyword>
<keyword evidence="5" id="KW-0274">FAD</keyword>
<dbReference type="InterPro" id="IPR016171">
    <property type="entry name" value="Vanillyl_alc_oxidase_C-sub2"/>
</dbReference>
<sequence length="490" mass="50937">MAAVVRRGFGRVTDALAERLGRACARVSTNLSIRDRHGDDESYHAAMPPDVVAYAACEREVVAVVRLCAEARVPLIPFGTGTSLEGHIQAPYGGVCLDLSEMAAILEVNEEDMDARVQAGVTRGALNAHLRHTGLSFPIDPGADASLGGMAACGASGTAAVRYGTMRENVLGATVVLADGSVMRTGGRARKSSAGYDLTRLLVGSEGTLGVITELQLRLHPLPAAASAAVCTFPTLADGACAVAALVHSGVALARCELLDASSIAAFNAYPKEAPDMQLAPTLFLEFAGVSDVAVAEDARIAHACCADEGGGDFQFATGADERRRLWAARHTLYYASLALRPGSRGIVTDAAVPLSRLAELMAQTAADVTAEAVVGPIFGHAGDGNFHVILPVLPADPPDYVARLRRINDRLIRRTLAAGGTCTGEHGVGAGKRSYMTLQHGDAAVGAMRAIKRALDPLNIMNPGKVMPDADGDGEGQAEKSAARAELNE</sequence>
<dbReference type="FunFam" id="1.10.45.10:FF:000001">
    <property type="entry name" value="D-lactate dehydrogenase mitochondrial"/>
    <property type="match status" value="1"/>
</dbReference>
<protein>
    <recommendedName>
        <fullName evidence="9">D-lactate dehydrogenase (cytochrome)</fullName>
        <ecNumber evidence="9">1.1.2.4</ecNumber>
    </recommendedName>
</protein>
<evidence type="ECO:0000256" key="1">
    <source>
        <dbReference type="ARBA" id="ARBA00001974"/>
    </source>
</evidence>
<dbReference type="Pfam" id="PF01565">
    <property type="entry name" value="FAD_binding_4"/>
    <property type="match status" value="1"/>
</dbReference>
<keyword evidence="6" id="KW-0809">Transit peptide</keyword>
<keyword evidence="8" id="KW-0496">Mitochondrion</keyword>
<reference evidence="12" key="1">
    <citation type="submission" date="2021-05" db="EMBL/GenBank/DDBJ databases">
        <title>The genome of the haptophyte Pavlova lutheri (Diacronema luteri, Pavlovales) - a model for lipid biosynthesis in eukaryotic algae.</title>
        <authorList>
            <person name="Hulatt C.J."/>
            <person name="Posewitz M.C."/>
        </authorList>
    </citation>
    <scope>NUCLEOTIDE SEQUENCE</scope>
    <source>
        <strain evidence="12">NIVA-4/92</strain>
    </source>
</reference>
<evidence type="ECO:0000256" key="2">
    <source>
        <dbReference type="ARBA" id="ARBA00004173"/>
    </source>
</evidence>
<dbReference type="Gene3D" id="3.30.465.10">
    <property type="match status" value="1"/>
</dbReference>
<dbReference type="InterPro" id="IPR004113">
    <property type="entry name" value="FAD-bd_oxidored_4_C"/>
</dbReference>
<evidence type="ECO:0000259" key="11">
    <source>
        <dbReference type="PROSITE" id="PS51387"/>
    </source>
</evidence>
<dbReference type="Gene3D" id="3.30.70.2740">
    <property type="match status" value="1"/>
</dbReference>
<dbReference type="FunFam" id="3.30.70.2740:FF:000001">
    <property type="entry name" value="D-lactate dehydrogenase mitochondrial"/>
    <property type="match status" value="1"/>
</dbReference>
<dbReference type="PROSITE" id="PS51387">
    <property type="entry name" value="FAD_PCMH"/>
    <property type="match status" value="1"/>
</dbReference>
<dbReference type="AlphaFoldDB" id="A0A8J5XEX7"/>
<dbReference type="EC" id="1.1.2.4" evidence="9"/>
<name>A0A8J5XEX7_DIALT</name>
<dbReference type="OMA" id="RACNAYS"/>
<proteinExistence type="inferred from homology"/>
<dbReference type="FunFam" id="3.30.465.10:FF:000016">
    <property type="entry name" value="probable D-lactate dehydrogenase, mitochondrial"/>
    <property type="match status" value="1"/>
</dbReference>
<dbReference type="InterPro" id="IPR036318">
    <property type="entry name" value="FAD-bd_PCMH-like_sf"/>
</dbReference>
<feature type="region of interest" description="Disordered" evidence="10">
    <location>
        <begin position="463"/>
        <end position="490"/>
    </location>
</feature>
<dbReference type="InterPro" id="IPR016169">
    <property type="entry name" value="FAD-bd_PCMH_sub2"/>
</dbReference>
<comment type="cofactor">
    <cofactor evidence="1">
        <name>FAD</name>
        <dbReference type="ChEBI" id="CHEBI:57692"/>
    </cofactor>
</comment>
<dbReference type="GO" id="GO:0004458">
    <property type="term" value="F:D-lactate dehydrogenase (cytochrome) activity"/>
    <property type="evidence" value="ECO:0007669"/>
    <property type="project" value="UniProtKB-EC"/>
</dbReference>
<dbReference type="Gene3D" id="1.10.45.10">
    <property type="entry name" value="Vanillyl-alcohol Oxidase, Chain A, domain 4"/>
    <property type="match status" value="1"/>
</dbReference>
<keyword evidence="4" id="KW-0285">Flavoprotein</keyword>
<organism evidence="12 13">
    <name type="scientific">Diacronema lutheri</name>
    <name type="common">Unicellular marine alga</name>
    <name type="synonym">Monochrysis lutheri</name>
    <dbReference type="NCBI Taxonomy" id="2081491"/>
    <lineage>
        <taxon>Eukaryota</taxon>
        <taxon>Haptista</taxon>
        <taxon>Haptophyta</taxon>
        <taxon>Pavlovophyceae</taxon>
        <taxon>Pavlovales</taxon>
        <taxon>Pavlovaceae</taxon>
        <taxon>Diacronema</taxon>
    </lineage>
</organism>
<dbReference type="GO" id="GO:1903457">
    <property type="term" value="P:lactate catabolic process"/>
    <property type="evidence" value="ECO:0007669"/>
    <property type="project" value="TreeGrafter"/>
</dbReference>
<evidence type="ECO:0000256" key="6">
    <source>
        <dbReference type="ARBA" id="ARBA00022946"/>
    </source>
</evidence>